<dbReference type="PROSITE" id="PS00514">
    <property type="entry name" value="FIBRINOGEN_C_1"/>
    <property type="match status" value="1"/>
</dbReference>
<evidence type="ECO:0000256" key="3">
    <source>
        <dbReference type="ARBA" id="ARBA00053344"/>
    </source>
</evidence>
<sequence length="299" mass="34656">MFLVFNSLFLLSLFVLQTHGNETPNCKHGERSTSYLDAAVDMITKAKIFFPTCPQFLNKTECKAMDCDEVLQSGQNKSGVYTIWPKSRIIDGRPLEVYCDMDTDGGGWTVIQRRGDFDRPKDFFFKDWASYKQGFGDVSKDFWLGNDNIFALTNQRLYSIRFDLQAVDGEKRFALYDVFWIDDERSKYTINIKDYSGDAGDSMNVKHDNQKFSTKDQDNDSHKDHHCASSYKGGWWYNACHDSNLNGLYHRGPHESHADGVNWKAWKGHKESLLMSEMKIRPKNFRRQLHFDDTPSAGW</sequence>
<evidence type="ECO:0000256" key="2">
    <source>
        <dbReference type="ARBA" id="ARBA00023157"/>
    </source>
</evidence>
<dbReference type="Gene3D" id="3.90.215.10">
    <property type="entry name" value="Gamma Fibrinogen, chain A, domain 1"/>
    <property type="match status" value="1"/>
</dbReference>
<dbReference type="Proteomes" id="UP001497382">
    <property type="component" value="Unassembled WGS sequence"/>
</dbReference>
<dbReference type="GO" id="GO:0005615">
    <property type="term" value="C:extracellular space"/>
    <property type="evidence" value="ECO:0007669"/>
    <property type="project" value="TreeGrafter"/>
</dbReference>
<dbReference type="Pfam" id="PF00147">
    <property type="entry name" value="Fibrinogen_C"/>
    <property type="match status" value="1"/>
</dbReference>
<dbReference type="PANTHER" id="PTHR19143:SF458">
    <property type="entry name" value="FIBRINOGEN C-TERMINAL DOMAIN-CONTAINING PROTEIN-RELATED"/>
    <property type="match status" value="1"/>
</dbReference>
<evidence type="ECO:0000313" key="7">
    <source>
        <dbReference type="Proteomes" id="UP001497382"/>
    </source>
</evidence>
<dbReference type="SUPFAM" id="SSF56496">
    <property type="entry name" value="Fibrinogen C-terminal domain-like"/>
    <property type="match status" value="1"/>
</dbReference>
<proteinExistence type="predicted"/>
<comment type="function">
    <text evidence="3">Lectin involved in innate immunity. Agglutinates all types of human erythrocytes, Gram-positive and Gram-negative bacteria. Has a stronger agglutinating activity towards Gram-negative bacteria than towards Gram-positive bacteria. Specifically recognizes acetyl group-containing substances on agglutinated cells. The hemagglutinating activity was inhibited by EDTA, acetyl group-containing mono- and disaccharides, N-acetyl derivatives of amino acids, other acetyl group-containing substances, propionamide and benzamide. Enhances the antimicrobial activity of big defensin against Gram-positive bacteria but not against Gram-negative bacteria.</text>
</comment>
<evidence type="ECO:0000256" key="4">
    <source>
        <dbReference type="SAM" id="SignalP"/>
    </source>
</evidence>
<dbReference type="PROSITE" id="PS51406">
    <property type="entry name" value="FIBRINOGEN_C_2"/>
    <property type="match status" value="1"/>
</dbReference>
<dbReference type="AlphaFoldDB" id="A0AAV2AT19"/>
<dbReference type="SMART" id="SM00186">
    <property type="entry name" value="FBG"/>
    <property type="match status" value="1"/>
</dbReference>
<feature type="domain" description="Fibrinogen C-terminal" evidence="5">
    <location>
        <begin position="58"/>
        <end position="284"/>
    </location>
</feature>
<dbReference type="InterPro" id="IPR020837">
    <property type="entry name" value="Fibrinogen_CS"/>
</dbReference>
<evidence type="ECO:0000256" key="1">
    <source>
        <dbReference type="ARBA" id="ARBA00022837"/>
    </source>
</evidence>
<feature type="chain" id="PRO_5043853009" description="Fibrinogen C-terminal domain-containing protein" evidence="4">
    <location>
        <begin position="21"/>
        <end position="299"/>
    </location>
</feature>
<reference evidence="6 7" key="1">
    <citation type="submission" date="2024-04" db="EMBL/GenBank/DDBJ databases">
        <authorList>
            <person name="Rising A."/>
            <person name="Reimegard J."/>
            <person name="Sonavane S."/>
            <person name="Akerstrom W."/>
            <person name="Nylinder S."/>
            <person name="Hedman E."/>
            <person name="Kallberg Y."/>
        </authorList>
    </citation>
    <scope>NUCLEOTIDE SEQUENCE [LARGE SCALE GENOMIC DNA]</scope>
</reference>
<keyword evidence="7" id="KW-1185">Reference proteome</keyword>
<organism evidence="6 7">
    <name type="scientific">Larinioides sclopetarius</name>
    <dbReference type="NCBI Taxonomy" id="280406"/>
    <lineage>
        <taxon>Eukaryota</taxon>
        <taxon>Metazoa</taxon>
        <taxon>Ecdysozoa</taxon>
        <taxon>Arthropoda</taxon>
        <taxon>Chelicerata</taxon>
        <taxon>Arachnida</taxon>
        <taxon>Araneae</taxon>
        <taxon>Araneomorphae</taxon>
        <taxon>Entelegynae</taxon>
        <taxon>Araneoidea</taxon>
        <taxon>Araneidae</taxon>
        <taxon>Larinioides</taxon>
    </lineage>
</organism>
<evidence type="ECO:0000313" key="6">
    <source>
        <dbReference type="EMBL" id="CAL1287168.1"/>
    </source>
</evidence>
<name>A0AAV2AT19_9ARAC</name>
<accession>A0AAV2AT19</accession>
<dbReference type="FunFam" id="3.90.215.10:FF:000001">
    <property type="entry name" value="Tenascin isoform 1"/>
    <property type="match status" value="1"/>
</dbReference>
<evidence type="ECO:0000259" key="5">
    <source>
        <dbReference type="PROSITE" id="PS51406"/>
    </source>
</evidence>
<dbReference type="InterPro" id="IPR036056">
    <property type="entry name" value="Fibrinogen-like_C"/>
</dbReference>
<dbReference type="CDD" id="cd00087">
    <property type="entry name" value="FReD"/>
    <property type="match status" value="1"/>
</dbReference>
<dbReference type="InterPro" id="IPR014716">
    <property type="entry name" value="Fibrinogen_a/b/g_C_1"/>
</dbReference>
<dbReference type="PANTHER" id="PTHR19143">
    <property type="entry name" value="FIBRINOGEN/TENASCIN/ANGIOPOEITIN"/>
    <property type="match status" value="1"/>
</dbReference>
<dbReference type="InterPro" id="IPR050373">
    <property type="entry name" value="Fibrinogen_C-term_domain"/>
</dbReference>
<dbReference type="EMBL" id="CAXIEN010000214">
    <property type="protein sequence ID" value="CAL1287168.1"/>
    <property type="molecule type" value="Genomic_DNA"/>
</dbReference>
<keyword evidence="1" id="KW-0106">Calcium</keyword>
<comment type="caution">
    <text evidence="6">The sequence shown here is derived from an EMBL/GenBank/DDBJ whole genome shotgun (WGS) entry which is preliminary data.</text>
</comment>
<dbReference type="InterPro" id="IPR002181">
    <property type="entry name" value="Fibrinogen_a/b/g_C_dom"/>
</dbReference>
<dbReference type="GO" id="GO:0030246">
    <property type="term" value="F:carbohydrate binding"/>
    <property type="evidence" value="ECO:0007669"/>
    <property type="project" value="UniProtKB-ARBA"/>
</dbReference>
<dbReference type="GO" id="GO:0098609">
    <property type="term" value="P:cell-cell adhesion"/>
    <property type="evidence" value="ECO:0007669"/>
    <property type="project" value="UniProtKB-ARBA"/>
</dbReference>
<dbReference type="NCBIfam" id="NF040941">
    <property type="entry name" value="GGGWT_bact"/>
    <property type="match status" value="1"/>
</dbReference>
<feature type="signal peptide" evidence="4">
    <location>
        <begin position="1"/>
        <end position="20"/>
    </location>
</feature>
<protein>
    <recommendedName>
        <fullName evidence="5">Fibrinogen C-terminal domain-containing protein</fullName>
    </recommendedName>
</protein>
<keyword evidence="2" id="KW-1015">Disulfide bond</keyword>
<keyword evidence="4" id="KW-0732">Signal</keyword>
<gene>
    <name evidence="6" type="ORF">LARSCL_LOCUS14672</name>
</gene>